<evidence type="ECO:0000256" key="7">
    <source>
        <dbReference type="ARBA" id="ARBA00023242"/>
    </source>
</evidence>
<evidence type="ECO:0000256" key="9">
    <source>
        <dbReference type="RuleBase" id="RU003796"/>
    </source>
</evidence>
<dbReference type="EMBL" id="CM035427">
    <property type="protein sequence ID" value="KAH7307016.1"/>
    <property type="molecule type" value="Genomic_DNA"/>
</dbReference>
<evidence type="ECO:0000313" key="13">
    <source>
        <dbReference type="Proteomes" id="UP000825935"/>
    </source>
</evidence>
<keyword evidence="4 9" id="KW-0805">Transcription regulation</keyword>
<comment type="similarity">
    <text evidence="2 9">Belongs to the E2F/DP family.</text>
</comment>
<feature type="region of interest" description="Disordered" evidence="10">
    <location>
        <begin position="124"/>
        <end position="171"/>
    </location>
</feature>
<evidence type="ECO:0000256" key="5">
    <source>
        <dbReference type="ARBA" id="ARBA00023125"/>
    </source>
</evidence>
<keyword evidence="5 9" id="KW-0238">DNA-binding</keyword>
<dbReference type="InterPro" id="IPR036390">
    <property type="entry name" value="WH_DNA-bd_sf"/>
</dbReference>
<reference evidence="12" key="1">
    <citation type="submission" date="2021-08" db="EMBL/GenBank/DDBJ databases">
        <title>WGS assembly of Ceratopteris richardii.</title>
        <authorList>
            <person name="Marchant D.B."/>
            <person name="Chen G."/>
            <person name="Jenkins J."/>
            <person name="Shu S."/>
            <person name="Leebens-Mack J."/>
            <person name="Grimwood J."/>
            <person name="Schmutz J."/>
            <person name="Soltis P."/>
            <person name="Soltis D."/>
            <person name="Chen Z.-H."/>
        </authorList>
    </citation>
    <scope>NUCLEOTIDE SEQUENCE</scope>
    <source>
        <strain evidence="12">Whitten #5841</strain>
        <tissue evidence="12">Leaf</tissue>
    </source>
</reference>
<dbReference type="Pfam" id="PF02319">
    <property type="entry name" value="WHD_E2F_TDP"/>
    <property type="match status" value="2"/>
</dbReference>
<dbReference type="AlphaFoldDB" id="A0A8T2S4C0"/>
<feature type="domain" description="E2F/DP family winged-helix DNA-binding" evidence="11">
    <location>
        <begin position="207"/>
        <end position="287"/>
    </location>
</feature>
<evidence type="ECO:0000256" key="10">
    <source>
        <dbReference type="SAM" id="MobiDB-lite"/>
    </source>
</evidence>
<evidence type="ECO:0000313" key="12">
    <source>
        <dbReference type="EMBL" id="KAH7307016.1"/>
    </source>
</evidence>
<dbReference type="Proteomes" id="UP000825935">
    <property type="component" value="Chromosome 22"/>
</dbReference>
<keyword evidence="8" id="KW-0131">Cell cycle</keyword>
<dbReference type="PANTHER" id="PTHR12081:SF7">
    <property type="entry name" value="TRANSCRIPTION FACTOR EFL-3"/>
    <property type="match status" value="1"/>
</dbReference>
<feature type="compositionally biased region" description="Polar residues" evidence="10">
    <location>
        <begin position="410"/>
        <end position="419"/>
    </location>
</feature>
<evidence type="ECO:0000256" key="4">
    <source>
        <dbReference type="ARBA" id="ARBA00023015"/>
    </source>
</evidence>
<sequence>MAFSSLSTDEYFFHEGDLASKSQRLNPNSAYSRKEKSLGLLCENFLHLYTNEDADSISLDDAASRLGVERRRIYDIVNVLESVQVLVRKAKNCYTWHGFSKIPEALESMKHDLEMQRKGGIGVKSTFSSVDKENEVDDDDEEETPSREKPTHSAESIAHRDNDSNTSPVSVLPEDSMLLLNMKYGPANEKTSQNPTAAMLKSRAETRREKSLGLLSQKFVQLFLASTSKVVSLEEAAKTLLGDCKEPSKLKTKVRRLYDIANILSSLQLIEKTHETKNRKPAFRWLGVKGLTEAAANIKATASNFPEKSKRVRYEEKHQWAEQKTIRKANVKPLQSRDVNIPGPIYNPIPCYQQVRMDWGSCTEVLSSSKTNSAASKRIGLNLGNAGGWREWTNAGSQQQSSPHRECESQCGSKNVSAQDENKCPLNLMSESTGHRPLSQSLPSSRSCCNGMLPLPCAFGSGGCPCAPKMDGCMPFPVNFIPGPLFCPFQVMHQQHQSHGNDAEAIHNCSHMKSCNACFVSPLQYQNEALNHMFAHYMEAWKSWYLQAAACSVTIPHVDASSSKDTDSVQSTS</sequence>
<dbReference type="FunFam" id="1.10.10.10:FF:000073">
    <property type="entry name" value="E2F transcription factor 8"/>
    <property type="match status" value="1"/>
</dbReference>
<evidence type="ECO:0000256" key="1">
    <source>
        <dbReference type="ARBA" id="ARBA00004123"/>
    </source>
</evidence>
<dbReference type="InterPro" id="IPR036388">
    <property type="entry name" value="WH-like_DNA-bd_sf"/>
</dbReference>
<keyword evidence="7 9" id="KW-0539">Nucleus</keyword>
<evidence type="ECO:0000256" key="6">
    <source>
        <dbReference type="ARBA" id="ARBA00023163"/>
    </source>
</evidence>
<evidence type="ECO:0000256" key="3">
    <source>
        <dbReference type="ARBA" id="ARBA00022491"/>
    </source>
</evidence>
<comment type="caution">
    <text evidence="12">The sequence shown here is derived from an EMBL/GenBank/DDBJ whole genome shotgun (WGS) entry which is preliminary data.</text>
</comment>
<dbReference type="GO" id="GO:0000978">
    <property type="term" value="F:RNA polymerase II cis-regulatory region sequence-specific DNA binding"/>
    <property type="evidence" value="ECO:0007669"/>
    <property type="project" value="InterPro"/>
</dbReference>
<feature type="compositionally biased region" description="Basic and acidic residues" evidence="10">
    <location>
        <begin position="144"/>
        <end position="163"/>
    </location>
</feature>
<dbReference type="OMA" id="HNTENRK"/>
<keyword evidence="6 9" id="KW-0804">Transcription</keyword>
<keyword evidence="3" id="KW-0678">Repressor</keyword>
<dbReference type="PANTHER" id="PTHR12081">
    <property type="entry name" value="TRANSCRIPTION FACTOR E2F"/>
    <property type="match status" value="1"/>
</dbReference>
<organism evidence="12 13">
    <name type="scientific">Ceratopteris richardii</name>
    <name type="common">Triangle waterfern</name>
    <dbReference type="NCBI Taxonomy" id="49495"/>
    <lineage>
        <taxon>Eukaryota</taxon>
        <taxon>Viridiplantae</taxon>
        <taxon>Streptophyta</taxon>
        <taxon>Embryophyta</taxon>
        <taxon>Tracheophyta</taxon>
        <taxon>Polypodiopsida</taxon>
        <taxon>Polypodiidae</taxon>
        <taxon>Polypodiales</taxon>
        <taxon>Pteridineae</taxon>
        <taxon>Pteridaceae</taxon>
        <taxon>Parkerioideae</taxon>
        <taxon>Ceratopteris</taxon>
    </lineage>
</organism>
<keyword evidence="13" id="KW-1185">Reference proteome</keyword>
<feature type="domain" description="E2F/DP family winged-helix DNA-binding" evidence="11">
    <location>
        <begin position="33"/>
        <end position="98"/>
    </location>
</feature>
<dbReference type="FunFam" id="1.10.10.10:FF:000295">
    <property type="entry name" value="E2F transcription factor-like E2FE"/>
    <property type="match status" value="1"/>
</dbReference>
<feature type="compositionally biased region" description="Acidic residues" evidence="10">
    <location>
        <begin position="134"/>
        <end position="143"/>
    </location>
</feature>
<name>A0A8T2S4C0_CERRI</name>
<dbReference type="InterPro" id="IPR003316">
    <property type="entry name" value="E2F_WHTH_DNA-bd_dom"/>
</dbReference>
<evidence type="ECO:0000259" key="11">
    <source>
        <dbReference type="SMART" id="SM01372"/>
    </source>
</evidence>
<dbReference type="GO" id="GO:0000981">
    <property type="term" value="F:DNA-binding transcription factor activity, RNA polymerase II-specific"/>
    <property type="evidence" value="ECO:0007669"/>
    <property type="project" value="TreeGrafter"/>
</dbReference>
<proteinExistence type="inferred from homology"/>
<evidence type="ECO:0000256" key="8">
    <source>
        <dbReference type="ARBA" id="ARBA00023306"/>
    </source>
</evidence>
<feature type="region of interest" description="Disordered" evidence="10">
    <location>
        <begin position="393"/>
        <end position="419"/>
    </location>
</feature>
<dbReference type="OrthoDB" id="5318at2759"/>
<dbReference type="InterPro" id="IPR015633">
    <property type="entry name" value="E2F"/>
</dbReference>
<gene>
    <name evidence="12" type="ORF">KP509_22G042300</name>
</gene>
<comment type="subcellular location">
    <subcellularLocation>
        <location evidence="1 9">Nucleus</location>
    </subcellularLocation>
</comment>
<dbReference type="GO" id="GO:0090575">
    <property type="term" value="C:RNA polymerase II transcription regulator complex"/>
    <property type="evidence" value="ECO:0007669"/>
    <property type="project" value="TreeGrafter"/>
</dbReference>
<evidence type="ECO:0000256" key="2">
    <source>
        <dbReference type="ARBA" id="ARBA00010940"/>
    </source>
</evidence>
<protein>
    <recommendedName>
        <fullName evidence="11">E2F/DP family winged-helix DNA-binding domain-containing protein</fullName>
    </recommendedName>
</protein>
<dbReference type="SMART" id="SM01372">
    <property type="entry name" value="E2F_TDP"/>
    <property type="match status" value="2"/>
</dbReference>
<dbReference type="Gene3D" id="1.10.10.10">
    <property type="entry name" value="Winged helix-like DNA-binding domain superfamily/Winged helix DNA-binding domain"/>
    <property type="match status" value="2"/>
</dbReference>
<accession>A0A8T2S4C0</accession>
<dbReference type="SUPFAM" id="SSF46785">
    <property type="entry name" value="Winged helix' DNA-binding domain"/>
    <property type="match status" value="2"/>
</dbReference>